<dbReference type="WBParaSite" id="ACRNAN_Path_276.g1023.t1">
    <property type="protein sequence ID" value="ACRNAN_Path_276.g1023.t1"/>
    <property type="gene ID" value="ACRNAN_Path_276.g1023"/>
</dbReference>
<evidence type="ECO:0000256" key="6">
    <source>
        <dbReference type="ARBA" id="ARBA00044059"/>
    </source>
</evidence>
<evidence type="ECO:0000256" key="2">
    <source>
        <dbReference type="ARBA" id="ARBA00023002"/>
    </source>
</evidence>
<dbReference type="CDD" id="cd05233">
    <property type="entry name" value="SDR_c"/>
    <property type="match status" value="1"/>
</dbReference>
<keyword evidence="1" id="KW-0443">Lipid metabolism</keyword>
<evidence type="ECO:0000313" key="13">
    <source>
        <dbReference type="Proteomes" id="UP000887540"/>
    </source>
</evidence>
<comment type="catalytic activity">
    <reaction evidence="4">
        <text>L-allo-threonine + NADP(+) = aminoacetone + CO2 + NADPH</text>
        <dbReference type="Rhea" id="RHEA:43524"/>
        <dbReference type="ChEBI" id="CHEBI:16526"/>
        <dbReference type="ChEBI" id="CHEBI:57783"/>
        <dbReference type="ChEBI" id="CHEBI:58320"/>
        <dbReference type="ChEBI" id="CHEBI:58349"/>
        <dbReference type="ChEBI" id="CHEBI:58585"/>
        <dbReference type="EC" id="1.1.1.381"/>
    </reaction>
</comment>
<dbReference type="GO" id="GO:0035527">
    <property type="term" value="F:3-hydroxypropionate dehydrogenase (NADP+) activity"/>
    <property type="evidence" value="ECO:0007669"/>
    <property type="project" value="UniProtKB-EC"/>
</dbReference>
<accession>A0A914C4H9</accession>
<reference evidence="14" key="1">
    <citation type="submission" date="2022-11" db="UniProtKB">
        <authorList>
            <consortium name="WormBaseParasite"/>
        </authorList>
    </citation>
    <scope>IDENTIFICATION</scope>
</reference>
<comment type="catalytic activity">
    <reaction evidence="11">
        <text>3-hydroxypropanoate + NADP(+) = 3-oxopropanoate + NADPH + H(+)</text>
        <dbReference type="Rhea" id="RHEA:26438"/>
        <dbReference type="ChEBI" id="CHEBI:15378"/>
        <dbReference type="ChEBI" id="CHEBI:16510"/>
        <dbReference type="ChEBI" id="CHEBI:33190"/>
        <dbReference type="ChEBI" id="CHEBI:57783"/>
        <dbReference type="ChEBI" id="CHEBI:58349"/>
        <dbReference type="EC" id="1.1.1.298"/>
    </reaction>
</comment>
<evidence type="ECO:0000256" key="5">
    <source>
        <dbReference type="ARBA" id="ARBA00044050"/>
    </source>
</evidence>
<evidence type="ECO:0000256" key="8">
    <source>
        <dbReference type="ARBA" id="ARBA00044271"/>
    </source>
</evidence>
<dbReference type="AlphaFoldDB" id="A0A914C4H9"/>
<evidence type="ECO:0000313" key="14">
    <source>
        <dbReference type="WBParaSite" id="ACRNAN_Path_276.g1023.t1"/>
    </source>
</evidence>
<dbReference type="InterPro" id="IPR036291">
    <property type="entry name" value="NAD(P)-bd_dom_sf"/>
</dbReference>
<organism evidence="13 14">
    <name type="scientific">Acrobeloides nanus</name>
    <dbReference type="NCBI Taxonomy" id="290746"/>
    <lineage>
        <taxon>Eukaryota</taxon>
        <taxon>Metazoa</taxon>
        <taxon>Ecdysozoa</taxon>
        <taxon>Nematoda</taxon>
        <taxon>Chromadorea</taxon>
        <taxon>Rhabditida</taxon>
        <taxon>Tylenchina</taxon>
        <taxon>Cephalobomorpha</taxon>
        <taxon>Cephaloboidea</taxon>
        <taxon>Cephalobidae</taxon>
        <taxon>Acrobeloides</taxon>
    </lineage>
</organism>
<keyword evidence="1" id="KW-0444">Lipid biosynthesis</keyword>
<dbReference type="Pfam" id="PF00106">
    <property type="entry name" value="adh_short"/>
    <property type="match status" value="1"/>
</dbReference>
<dbReference type="SUPFAM" id="SSF51735">
    <property type="entry name" value="NAD(P)-binding Rossmann-fold domains"/>
    <property type="match status" value="1"/>
</dbReference>
<evidence type="ECO:0000256" key="7">
    <source>
        <dbReference type="ARBA" id="ARBA00044065"/>
    </source>
</evidence>
<evidence type="ECO:0000259" key="12">
    <source>
        <dbReference type="SMART" id="SM00822"/>
    </source>
</evidence>
<evidence type="ECO:0000256" key="9">
    <source>
        <dbReference type="ARBA" id="ARBA00044349"/>
    </source>
</evidence>
<dbReference type="EC" id="1.1.1.298" evidence="5"/>
<dbReference type="FunFam" id="3.40.50.720:FF:000047">
    <property type="entry name" value="NADP-dependent L-serine/L-allo-threonine dehydrogenase"/>
    <property type="match status" value="1"/>
</dbReference>
<dbReference type="PRINTS" id="PR00080">
    <property type="entry name" value="SDRFAMILY"/>
</dbReference>
<dbReference type="InterPro" id="IPR057326">
    <property type="entry name" value="KR_dom"/>
</dbReference>
<comment type="similarity">
    <text evidence="3">Belongs to the short-chain dehydrogenases/reductases (SDR) family. 17-beta-HSD 3 subfamily.</text>
</comment>
<dbReference type="GO" id="GO:0006694">
    <property type="term" value="P:steroid biosynthetic process"/>
    <property type="evidence" value="ECO:0007669"/>
    <property type="project" value="UniProtKB-KW"/>
</dbReference>
<proteinExistence type="inferred from homology"/>
<evidence type="ECO:0000256" key="4">
    <source>
        <dbReference type="ARBA" id="ARBA00043812"/>
    </source>
</evidence>
<keyword evidence="13" id="KW-1185">Reference proteome</keyword>
<dbReference type="PANTHER" id="PTHR43086">
    <property type="entry name" value="VERY-LONG-CHAIN 3-OXOOACYL-COA REDUCTASE"/>
    <property type="match status" value="1"/>
</dbReference>
<sequence>MSTYKRTNTDHILNEISWKYPNVDEILTKFWLNQLIEQGIIPSPKVKTIGHMLRGKVCIVTGASEGIGEAIAKTLAIDGGAIVVLASRQLQKLQGITEYLCESGCSKSDVLALKCDVTDRNNVEDVVKTVLSHYGKIDVLVNCAGLMYYTLMKNLKVEEWSKQIDVNCHGTTNITGAVLPTMIEQKRGHILNITSDAGKRGFAGLAVYSGTKFYIEGFMQALRQEVLEYGIKITNIQPGDVSTKLASRSTDEEARSKYDFSNAGHSILDPDDVAKTVLHALAQPHHVAINEVLIEPQAAPI</sequence>
<dbReference type="PRINTS" id="PR00081">
    <property type="entry name" value="GDHRDH"/>
</dbReference>
<dbReference type="GO" id="GO:0030497">
    <property type="term" value="P:fatty acid elongation"/>
    <property type="evidence" value="ECO:0007669"/>
    <property type="project" value="TreeGrafter"/>
</dbReference>
<protein>
    <recommendedName>
        <fullName evidence="7">NADP-dependent 3-hydroxy acid dehydrogenase YdfG</fullName>
        <ecNumber evidence="5">1.1.1.298</ecNumber>
        <ecNumber evidence="6">1.1.1.381</ecNumber>
    </recommendedName>
    <alternativeName>
        <fullName evidence="9">L-allo-threonine dehydrogenase</fullName>
    </alternativeName>
    <alternativeName>
        <fullName evidence="8">Malonic semialdehyde reductase</fullName>
    </alternativeName>
</protein>
<evidence type="ECO:0000256" key="10">
    <source>
        <dbReference type="ARBA" id="ARBA00045650"/>
    </source>
</evidence>
<name>A0A914C4H9_9BILA</name>
<keyword evidence="1" id="KW-0752">Steroid biosynthesis</keyword>
<feature type="domain" description="Ketoreductase" evidence="12">
    <location>
        <begin position="56"/>
        <end position="239"/>
    </location>
</feature>
<keyword evidence="2" id="KW-0560">Oxidoreductase</keyword>
<dbReference type="EC" id="1.1.1.381" evidence="6"/>
<comment type="function">
    <text evidence="10">NADP-dependent dehydrogenase with broad substrate specificity acting on 3-hydroxy acids. Catalyzes the NADP-dependent oxidation of L-allo-threonine to L-2-amino-3-keto-butyrate, which is spontaneously decarboxylated into aminoacetone. Also acts on D-threonine, L-serine, D-serine, D-3-hydroxyisobutyrate, L-3-hydroxyisobutyrate, D-glycerate and L-glycerate. Able to catalyze the reduction of the malonic semialdehyde to 3-hydroxypropionic acid. YdfG is apparently supplementing RutE, the presumed malonic semialdehyde reductase involved in pyrimidine degradation since both are able to detoxify malonic semialdehyde.</text>
</comment>
<evidence type="ECO:0000256" key="3">
    <source>
        <dbReference type="ARBA" id="ARBA00038261"/>
    </source>
</evidence>
<evidence type="ECO:0000256" key="1">
    <source>
        <dbReference type="ARBA" id="ARBA00022955"/>
    </source>
</evidence>
<dbReference type="GO" id="GO:0005783">
    <property type="term" value="C:endoplasmic reticulum"/>
    <property type="evidence" value="ECO:0007669"/>
    <property type="project" value="TreeGrafter"/>
</dbReference>
<dbReference type="InterPro" id="IPR002347">
    <property type="entry name" value="SDR_fam"/>
</dbReference>
<dbReference type="PROSITE" id="PS00061">
    <property type="entry name" value="ADH_SHORT"/>
    <property type="match status" value="1"/>
</dbReference>
<dbReference type="PANTHER" id="PTHR43086:SF3">
    <property type="entry name" value="NADP-DEPENDENT 3-HYDROXY ACID DEHYDROGENASE YDFG"/>
    <property type="match status" value="1"/>
</dbReference>
<dbReference type="InterPro" id="IPR020904">
    <property type="entry name" value="Sc_DH/Rdtase_CS"/>
</dbReference>
<dbReference type="SMART" id="SM00822">
    <property type="entry name" value="PKS_KR"/>
    <property type="match status" value="1"/>
</dbReference>
<dbReference type="Gene3D" id="3.40.50.720">
    <property type="entry name" value="NAD(P)-binding Rossmann-like Domain"/>
    <property type="match status" value="1"/>
</dbReference>
<dbReference type="Proteomes" id="UP000887540">
    <property type="component" value="Unplaced"/>
</dbReference>
<evidence type="ECO:0000256" key="11">
    <source>
        <dbReference type="ARBA" id="ARBA00047274"/>
    </source>
</evidence>